<feature type="domain" description="SpoVT-AbrB" evidence="1">
    <location>
        <begin position="5"/>
        <end position="50"/>
    </location>
</feature>
<organism evidence="2">
    <name type="scientific">mine drainage metagenome</name>
    <dbReference type="NCBI Taxonomy" id="410659"/>
    <lineage>
        <taxon>unclassified sequences</taxon>
        <taxon>metagenomes</taxon>
        <taxon>ecological metagenomes</taxon>
    </lineage>
</organism>
<gene>
    <name evidence="2" type="ORF">CARN5_0061</name>
</gene>
<evidence type="ECO:0000259" key="1">
    <source>
        <dbReference type="SMART" id="SM00966"/>
    </source>
</evidence>
<dbReference type="InterPro" id="IPR037914">
    <property type="entry name" value="SpoVT-AbrB_sf"/>
</dbReference>
<dbReference type="Gene3D" id="2.10.260.10">
    <property type="match status" value="1"/>
</dbReference>
<reference evidence="2" key="1">
    <citation type="submission" date="2009-10" db="EMBL/GenBank/DDBJ databases">
        <title>Diversity of trophic interactions inside an arsenic-rich microbial ecosystem.</title>
        <authorList>
            <person name="Bertin P.N."/>
            <person name="Heinrich-Salmeron A."/>
            <person name="Pelletier E."/>
            <person name="Goulhen-Chollet F."/>
            <person name="Arsene-Ploetze F."/>
            <person name="Gallien S."/>
            <person name="Calteau A."/>
            <person name="Vallenet D."/>
            <person name="Casiot C."/>
            <person name="Chane-Woon-Ming B."/>
            <person name="Giloteaux L."/>
            <person name="Barakat M."/>
            <person name="Bonnefoy V."/>
            <person name="Bruneel O."/>
            <person name="Chandler M."/>
            <person name="Cleiss J."/>
            <person name="Duran R."/>
            <person name="Elbaz-Poulichet F."/>
            <person name="Fonknechten N."/>
            <person name="Lauga B."/>
            <person name="Mornico D."/>
            <person name="Ortet P."/>
            <person name="Schaeffer C."/>
            <person name="Siguier P."/>
            <person name="Alexander Thil Smith A."/>
            <person name="Van Dorsselaer A."/>
            <person name="Weissenbach J."/>
            <person name="Medigue C."/>
            <person name="Le Paslier D."/>
        </authorList>
    </citation>
    <scope>NUCLEOTIDE SEQUENCE</scope>
</reference>
<accession>E6QGQ6</accession>
<dbReference type="EMBL" id="CABP01000179">
    <property type="protein sequence ID" value="CBI06420.1"/>
    <property type="molecule type" value="Genomic_DNA"/>
</dbReference>
<dbReference type="GO" id="GO:0003677">
    <property type="term" value="F:DNA binding"/>
    <property type="evidence" value="ECO:0007669"/>
    <property type="project" value="InterPro"/>
</dbReference>
<name>E6QGQ6_9ZZZZ</name>
<dbReference type="Pfam" id="PF04014">
    <property type="entry name" value="MazE_antitoxin"/>
    <property type="match status" value="1"/>
</dbReference>
<proteinExistence type="predicted"/>
<sequence>MTATATLSSKFQISIPKAVREEQHWEAGQEFVFIPKGKGVLVMPVPEMAQLVGIAKGAATSDVRDREDRY</sequence>
<dbReference type="SMART" id="SM00966">
    <property type="entry name" value="SpoVT_AbrB"/>
    <property type="match status" value="1"/>
</dbReference>
<protein>
    <submittedName>
        <fullName evidence="2">Putative Transcriptional regulator AbrB</fullName>
    </submittedName>
</protein>
<dbReference type="SUPFAM" id="SSF89447">
    <property type="entry name" value="AbrB/MazE/MraZ-like"/>
    <property type="match status" value="1"/>
</dbReference>
<dbReference type="InterPro" id="IPR007159">
    <property type="entry name" value="SpoVT-AbrB_dom"/>
</dbReference>
<dbReference type="AlphaFoldDB" id="E6QGQ6"/>
<evidence type="ECO:0000313" key="2">
    <source>
        <dbReference type="EMBL" id="CBI06420.1"/>
    </source>
</evidence>
<comment type="caution">
    <text evidence="2">The sequence shown here is derived from an EMBL/GenBank/DDBJ whole genome shotgun (WGS) entry which is preliminary data.</text>
</comment>
<dbReference type="NCBIfam" id="TIGR01439">
    <property type="entry name" value="lp_hng_hel_AbrB"/>
    <property type="match status" value="1"/>
</dbReference>